<evidence type="ECO:0000313" key="3">
    <source>
        <dbReference type="Proteomes" id="UP000281553"/>
    </source>
</evidence>
<accession>A0A3P6PPJ6</accession>
<dbReference type="EMBL" id="UYRU01000043">
    <property type="protein sequence ID" value="VDK29095.1"/>
    <property type="molecule type" value="Genomic_DNA"/>
</dbReference>
<evidence type="ECO:0000313" key="2">
    <source>
        <dbReference type="EMBL" id="VDK29095.1"/>
    </source>
</evidence>
<feature type="region of interest" description="Disordered" evidence="1">
    <location>
        <begin position="104"/>
        <end position="127"/>
    </location>
</feature>
<feature type="region of interest" description="Disordered" evidence="1">
    <location>
        <begin position="55"/>
        <end position="76"/>
    </location>
</feature>
<keyword evidence="3" id="KW-1185">Reference proteome</keyword>
<dbReference type="InterPro" id="IPR013083">
    <property type="entry name" value="Znf_RING/FYVE/PHD"/>
</dbReference>
<dbReference type="SUPFAM" id="SSF57903">
    <property type="entry name" value="FYVE/PHD zinc finger"/>
    <property type="match status" value="1"/>
</dbReference>
<dbReference type="Proteomes" id="UP000281553">
    <property type="component" value="Unassembled WGS sequence"/>
</dbReference>
<gene>
    <name evidence="2" type="ORF">DILT_LOCUS11</name>
</gene>
<dbReference type="InterPro" id="IPR011011">
    <property type="entry name" value="Znf_FYVE_PHD"/>
</dbReference>
<dbReference type="Gene3D" id="3.30.40.10">
    <property type="entry name" value="Zinc/RING finger domain, C3HC4 (zinc finger)"/>
    <property type="match status" value="1"/>
</dbReference>
<organism evidence="2 3">
    <name type="scientific">Dibothriocephalus latus</name>
    <name type="common">Fish tapeworm</name>
    <name type="synonym">Diphyllobothrium latum</name>
    <dbReference type="NCBI Taxonomy" id="60516"/>
    <lineage>
        <taxon>Eukaryota</taxon>
        <taxon>Metazoa</taxon>
        <taxon>Spiralia</taxon>
        <taxon>Lophotrochozoa</taxon>
        <taxon>Platyhelminthes</taxon>
        <taxon>Cestoda</taxon>
        <taxon>Eucestoda</taxon>
        <taxon>Diphyllobothriidea</taxon>
        <taxon>Diphyllobothriidae</taxon>
        <taxon>Dibothriocephalus</taxon>
    </lineage>
</organism>
<sequence>MLKRLENLTLSSVASSKSACTLCGHEFGLLSKSANRCADCGRLVCPRCSMEFTEGRTDRASGGGQTEVNDISPSRYLPPETASRIYSTERSMQLLRKFWQAHQGTEKRDARGQTLSPTNGGAGRGEVSGLIRHPFRKSLSSERPSRLSQLFASDNLSTTSSLRTSRPKRYHLCKLCCEAREVTPPYLLKLSCLRRIFCIPEVHRTR</sequence>
<proteinExistence type="predicted"/>
<protein>
    <submittedName>
        <fullName evidence="2">Uncharacterized protein</fullName>
    </submittedName>
</protein>
<name>A0A3P6PPJ6_DIBLA</name>
<evidence type="ECO:0000256" key="1">
    <source>
        <dbReference type="SAM" id="MobiDB-lite"/>
    </source>
</evidence>
<reference evidence="2 3" key="1">
    <citation type="submission" date="2018-11" db="EMBL/GenBank/DDBJ databases">
        <authorList>
            <consortium name="Pathogen Informatics"/>
        </authorList>
    </citation>
    <scope>NUCLEOTIDE SEQUENCE [LARGE SCALE GENOMIC DNA]</scope>
</reference>
<dbReference type="AlphaFoldDB" id="A0A3P6PPJ6"/>